<accession>A0AB38HWN1</accession>
<comment type="caution">
    <text evidence="2">The sequence shown here is derived from an EMBL/GenBank/DDBJ whole genome shotgun (WGS) entry which is preliminary data.</text>
</comment>
<evidence type="ECO:0000259" key="1">
    <source>
        <dbReference type="Pfam" id="PF05368"/>
    </source>
</evidence>
<dbReference type="Gene3D" id="3.40.50.720">
    <property type="entry name" value="NAD(P)-binding Rossmann-like Domain"/>
    <property type="match status" value="1"/>
</dbReference>
<dbReference type="EMBL" id="SIMR01000002">
    <property type="protein sequence ID" value="TBC06868.1"/>
    <property type="molecule type" value="Genomic_DNA"/>
</dbReference>
<protein>
    <submittedName>
        <fullName evidence="2">NAD-dependent epimerase/dehydratase family protein</fullName>
    </submittedName>
</protein>
<evidence type="ECO:0000313" key="3">
    <source>
        <dbReference type="Proteomes" id="UP000294215"/>
    </source>
</evidence>
<keyword evidence="2" id="KW-0614">Plasmid</keyword>
<organism evidence="2 3">
    <name type="scientific">Rhizobium ruizarguesonis</name>
    <dbReference type="NCBI Taxonomy" id="2081791"/>
    <lineage>
        <taxon>Bacteria</taxon>
        <taxon>Pseudomonadati</taxon>
        <taxon>Pseudomonadota</taxon>
        <taxon>Alphaproteobacteria</taxon>
        <taxon>Hyphomicrobiales</taxon>
        <taxon>Rhizobiaceae</taxon>
        <taxon>Rhizobium/Agrobacterium group</taxon>
        <taxon>Rhizobium</taxon>
    </lineage>
</organism>
<gene>
    <name evidence="2" type="ORF">ELH40_26565</name>
</gene>
<feature type="domain" description="NmrA-like" evidence="1">
    <location>
        <begin position="1"/>
        <end position="236"/>
    </location>
</feature>
<dbReference type="Pfam" id="PF05368">
    <property type="entry name" value="NmrA"/>
    <property type="match status" value="1"/>
</dbReference>
<reference evidence="2 3" key="1">
    <citation type="submission" date="2019-02" db="EMBL/GenBank/DDBJ databases">
        <title>The genomic architecture of introgression among sibling species of bacteria.</title>
        <authorList>
            <person name="Cavassim M.I.A."/>
            <person name="Moeskjaer S."/>
            <person name="Moslemi C."/>
            <person name="Fields B."/>
            <person name="Bachmann A."/>
            <person name="Vilhjalmsson B."/>
            <person name="Schierup M.H."/>
            <person name="Young J.P.W."/>
            <person name="Andersen S.U."/>
        </authorList>
    </citation>
    <scope>NUCLEOTIDE SEQUENCE [LARGE SCALE GENOMIC DNA]</scope>
    <source>
        <strain evidence="2 3">SM92</strain>
        <plasmid evidence="2">pSM92_Rh01</plasmid>
    </source>
</reference>
<dbReference type="Gene3D" id="3.90.25.10">
    <property type="entry name" value="UDP-galactose 4-epimerase, domain 1"/>
    <property type="match status" value="1"/>
</dbReference>
<dbReference type="InterPro" id="IPR036291">
    <property type="entry name" value="NAD(P)-bd_dom_sf"/>
</dbReference>
<geneLocation type="plasmid" evidence="2">
    <name>pSM92_Rh01</name>
</geneLocation>
<proteinExistence type="predicted"/>
<dbReference type="Proteomes" id="UP000294215">
    <property type="component" value="Unassembled WGS sequence"/>
</dbReference>
<dbReference type="PANTHER" id="PTHR43162:SF1">
    <property type="entry name" value="PRESTALK A DIFFERENTIATION PROTEIN A"/>
    <property type="match status" value="1"/>
</dbReference>
<dbReference type="InterPro" id="IPR051604">
    <property type="entry name" value="Ergot_Alk_Oxidoreductase"/>
</dbReference>
<dbReference type="AlphaFoldDB" id="A0AB38HWN1"/>
<dbReference type="CDD" id="cd05231">
    <property type="entry name" value="NmrA_TMR_like_1_SDR_a"/>
    <property type="match status" value="1"/>
</dbReference>
<dbReference type="InterPro" id="IPR008030">
    <property type="entry name" value="NmrA-like"/>
</dbReference>
<dbReference type="PANTHER" id="PTHR43162">
    <property type="match status" value="1"/>
</dbReference>
<sequence length="297" mass="32645">MTDTFLVTGATGETGRYTVQRLLEKGHAVRAMVHRQDERADALRSEGAEVVVGDLFEHDDVIRAAAGATSAYFCYPVRPGIIQTTAYFADAAKRAGLKAVINMSQISAREDSKSHAARDHWIAERIFDWSGVPTIHLRPTFFSQWLLYPFARKTIVEQSIIDLPYGAGRHAPIAAEDQARLIATLLAEPATHIGKTYRLHGPTELDQPGIAAAISEVLGRKISYQPLTIPAYRDRLEKFGLPEFLIQHFCAIALDYQNGIFSGADKIIAEVTGVPPMTVQDFVTSHRAAFNTLNAAA</sequence>
<dbReference type="RefSeq" id="WP_130775295.1">
    <property type="nucleotide sequence ID" value="NZ_SIMK01000006.1"/>
</dbReference>
<name>A0AB38HWN1_9HYPH</name>
<evidence type="ECO:0000313" key="2">
    <source>
        <dbReference type="EMBL" id="TBC06868.1"/>
    </source>
</evidence>
<dbReference type="SUPFAM" id="SSF51735">
    <property type="entry name" value="NAD(P)-binding Rossmann-fold domains"/>
    <property type="match status" value="1"/>
</dbReference>